<dbReference type="InterPro" id="IPR036425">
    <property type="entry name" value="MoaB/Mog-like_dom_sf"/>
</dbReference>
<dbReference type="SUPFAM" id="SSF53218">
    <property type="entry name" value="Molybdenum cofactor biosynthesis proteins"/>
    <property type="match status" value="1"/>
</dbReference>
<dbReference type="EMBL" id="CP158299">
    <property type="protein sequence ID" value="XBV85587.1"/>
    <property type="molecule type" value="Genomic_DNA"/>
</dbReference>
<reference evidence="7" key="1">
    <citation type="submission" date="2024-06" db="EMBL/GenBank/DDBJ databases">
        <title>Draft Genome Sequence of Deinococcus sonorensis Type Strain KR-87, a Biofilm Producing Representative of the Genus Deinococcus.</title>
        <authorList>
            <person name="Boren L.S."/>
            <person name="Grosso R.A."/>
            <person name="Hugenberg-Cox A.N."/>
            <person name="Hill J.T.E."/>
            <person name="Albert C.M."/>
            <person name="Tuohy J.M."/>
        </authorList>
    </citation>
    <scope>NUCLEOTIDE SEQUENCE</scope>
    <source>
        <strain evidence="7">KR-87</strain>
    </source>
</reference>
<dbReference type="PIRSF" id="PIRSF006443">
    <property type="entry name" value="MoaB"/>
    <property type="match status" value="1"/>
</dbReference>
<dbReference type="SMART" id="SM00852">
    <property type="entry name" value="MoCF_biosynth"/>
    <property type="match status" value="1"/>
</dbReference>
<dbReference type="PANTHER" id="PTHR43232:SF2">
    <property type="entry name" value="MOLYBDENUM COFACTOR BIOSYNTHESIS PROTEIN B"/>
    <property type="match status" value="1"/>
</dbReference>
<dbReference type="GO" id="GO:0005829">
    <property type="term" value="C:cytosol"/>
    <property type="evidence" value="ECO:0007669"/>
    <property type="project" value="TreeGrafter"/>
</dbReference>
<dbReference type="InterPro" id="IPR012245">
    <property type="entry name" value="MoaB"/>
</dbReference>
<gene>
    <name evidence="7" type="ORF">ABOD76_19500</name>
</gene>
<dbReference type="FunFam" id="3.40.980.10:FF:000006">
    <property type="entry name" value="Molybdenum cofactor biosynthesis protein B"/>
    <property type="match status" value="1"/>
</dbReference>
<sequence>MGREEHREAAPDRIRAAILTISDTRTEATDTSGQYLMQQLAEHGHELSGYRIVKDDALEIRSTLNTLMAHAQVVISSGGTGIAGRDVTIPVVESLLTKPMPGFGELFRMLSYPQVKGAAMLSRAVGGLANHTLLFALPGSLNAVQTAWEGLLRDELNHLVFEMTRHLQPLHPVVPVTEDLPEMARDELRVRPPEL</sequence>
<dbReference type="Gene3D" id="3.40.980.10">
    <property type="entry name" value="MoaB/Mog-like domain"/>
    <property type="match status" value="1"/>
</dbReference>
<protein>
    <recommendedName>
        <fullName evidence="4 5">Molybdenum cofactor biosynthesis protein B</fullName>
    </recommendedName>
</protein>
<evidence type="ECO:0000256" key="4">
    <source>
        <dbReference type="ARBA" id="ARBA00015262"/>
    </source>
</evidence>
<evidence type="ECO:0000256" key="2">
    <source>
        <dbReference type="ARBA" id="ARBA00005046"/>
    </source>
</evidence>
<dbReference type="InterPro" id="IPR001453">
    <property type="entry name" value="MoaB/Mog_dom"/>
</dbReference>
<comment type="similarity">
    <text evidence="3 5">Belongs to the MoaB/Mog family.</text>
</comment>
<comment type="pathway">
    <text evidence="2 5">Cofactor biosynthesis; molybdopterin biosynthesis.</text>
</comment>
<dbReference type="RefSeq" id="WP_350243624.1">
    <property type="nucleotide sequence ID" value="NZ_CP158299.1"/>
</dbReference>
<evidence type="ECO:0000313" key="7">
    <source>
        <dbReference type="EMBL" id="XBV85587.1"/>
    </source>
</evidence>
<dbReference type="AlphaFoldDB" id="A0AAU7UA37"/>
<evidence type="ECO:0000256" key="5">
    <source>
        <dbReference type="PIRNR" id="PIRNR006443"/>
    </source>
</evidence>
<accession>A0AAU7UA37</accession>
<evidence type="ECO:0000259" key="6">
    <source>
        <dbReference type="SMART" id="SM00852"/>
    </source>
</evidence>
<dbReference type="GO" id="GO:0006777">
    <property type="term" value="P:Mo-molybdopterin cofactor biosynthetic process"/>
    <property type="evidence" value="ECO:0007669"/>
    <property type="project" value="UniProtKB-UniRule"/>
</dbReference>
<name>A0AAU7UA37_9DEIO</name>
<dbReference type="NCBIfam" id="TIGR00177">
    <property type="entry name" value="molyb_syn"/>
    <property type="match status" value="1"/>
</dbReference>
<dbReference type="CDD" id="cd00886">
    <property type="entry name" value="MogA_MoaB"/>
    <property type="match status" value="1"/>
</dbReference>
<organism evidence="7">
    <name type="scientific">Deinococcus sonorensis KR-87</name>
    <dbReference type="NCBI Taxonomy" id="694439"/>
    <lineage>
        <taxon>Bacteria</taxon>
        <taxon>Thermotogati</taxon>
        <taxon>Deinococcota</taxon>
        <taxon>Deinococci</taxon>
        <taxon>Deinococcales</taxon>
        <taxon>Deinococcaceae</taxon>
        <taxon>Deinococcus</taxon>
    </lineage>
</organism>
<proteinExistence type="inferred from homology"/>
<dbReference type="KEGG" id="dsc:ABOD76_19500"/>
<dbReference type="PANTHER" id="PTHR43232">
    <property type="entry name" value="MOLYBDENUM COFACTOR BIOSYNTHESIS PROTEIN B"/>
    <property type="match status" value="1"/>
</dbReference>
<keyword evidence="5" id="KW-0501">Molybdenum cofactor biosynthesis</keyword>
<dbReference type="Pfam" id="PF00994">
    <property type="entry name" value="MoCF_biosynth"/>
    <property type="match status" value="1"/>
</dbReference>
<evidence type="ECO:0000256" key="3">
    <source>
        <dbReference type="ARBA" id="ARBA00006112"/>
    </source>
</evidence>
<feature type="domain" description="MoaB/Mog" evidence="6">
    <location>
        <begin position="17"/>
        <end position="159"/>
    </location>
</feature>
<comment type="function">
    <text evidence="1 5">May be involved in the biosynthesis of molybdopterin.</text>
</comment>
<evidence type="ECO:0000256" key="1">
    <source>
        <dbReference type="ARBA" id="ARBA00003487"/>
    </source>
</evidence>